<name>A0ACB8A2T8_9AGAM</name>
<protein>
    <submittedName>
        <fullName evidence="1">Uncharacterized protein</fullName>
    </submittedName>
</protein>
<evidence type="ECO:0000313" key="1">
    <source>
        <dbReference type="EMBL" id="KAH7907309.1"/>
    </source>
</evidence>
<comment type="caution">
    <text evidence="1">The sequence shown here is derived from an EMBL/GenBank/DDBJ whole genome shotgun (WGS) entry which is preliminary data.</text>
</comment>
<reference evidence="1" key="1">
    <citation type="journal article" date="2021" name="New Phytol.">
        <title>Evolutionary innovations through gain and loss of genes in the ectomycorrhizal Boletales.</title>
        <authorList>
            <person name="Wu G."/>
            <person name="Miyauchi S."/>
            <person name="Morin E."/>
            <person name="Kuo A."/>
            <person name="Drula E."/>
            <person name="Varga T."/>
            <person name="Kohler A."/>
            <person name="Feng B."/>
            <person name="Cao Y."/>
            <person name="Lipzen A."/>
            <person name="Daum C."/>
            <person name="Hundley H."/>
            <person name="Pangilinan J."/>
            <person name="Johnson J."/>
            <person name="Barry K."/>
            <person name="LaButti K."/>
            <person name="Ng V."/>
            <person name="Ahrendt S."/>
            <person name="Min B."/>
            <person name="Choi I.G."/>
            <person name="Park H."/>
            <person name="Plett J.M."/>
            <person name="Magnuson J."/>
            <person name="Spatafora J.W."/>
            <person name="Nagy L.G."/>
            <person name="Henrissat B."/>
            <person name="Grigoriev I.V."/>
            <person name="Yang Z.L."/>
            <person name="Xu J."/>
            <person name="Martin F.M."/>
        </authorList>
    </citation>
    <scope>NUCLEOTIDE SEQUENCE</scope>
    <source>
        <strain evidence="1">ATCC 28755</strain>
    </source>
</reference>
<sequence length="74" mass="8170">MDYVITVPDRVANLLLLVQWLFGSALFSPTQTLRHHASLVLFRNLGSLGLLLPTKQAQLQASSSTAALRQVPFH</sequence>
<proteinExistence type="predicted"/>
<evidence type="ECO:0000313" key="2">
    <source>
        <dbReference type="Proteomes" id="UP000790377"/>
    </source>
</evidence>
<dbReference type="Proteomes" id="UP000790377">
    <property type="component" value="Unassembled WGS sequence"/>
</dbReference>
<organism evidence="1 2">
    <name type="scientific">Hygrophoropsis aurantiaca</name>
    <dbReference type="NCBI Taxonomy" id="72124"/>
    <lineage>
        <taxon>Eukaryota</taxon>
        <taxon>Fungi</taxon>
        <taxon>Dikarya</taxon>
        <taxon>Basidiomycota</taxon>
        <taxon>Agaricomycotina</taxon>
        <taxon>Agaricomycetes</taxon>
        <taxon>Agaricomycetidae</taxon>
        <taxon>Boletales</taxon>
        <taxon>Coniophorineae</taxon>
        <taxon>Hygrophoropsidaceae</taxon>
        <taxon>Hygrophoropsis</taxon>
    </lineage>
</organism>
<dbReference type="EMBL" id="MU267917">
    <property type="protein sequence ID" value="KAH7907309.1"/>
    <property type="molecule type" value="Genomic_DNA"/>
</dbReference>
<gene>
    <name evidence="1" type="ORF">BJ138DRAFT_1160467</name>
</gene>
<accession>A0ACB8A2T8</accession>
<keyword evidence="2" id="KW-1185">Reference proteome</keyword>